<organism evidence="5 6">
    <name type="scientific">Microbacterium hatanonis</name>
    <dbReference type="NCBI Taxonomy" id="404366"/>
    <lineage>
        <taxon>Bacteria</taxon>
        <taxon>Bacillati</taxon>
        <taxon>Actinomycetota</taxon>
        <taxon>Actinomycetes</taxon>
        <taxon>Micrococcales</taxon>
        <taxon>Microbacteriaceae</taxon>
        <taxon>Microbacterium</taxon>
    </lineage>
</organism>
<keyword evidence="6" id="KW-1185">Reference proteome</keyword>
<dbReference type="OrthoDB" id="9768696at2"/>
<dbReference type="EMBL" id="VRSV01000002">
    <property type="protein sequence ID" value="TXK10173.1"/>
    <property type="molecule type" value="Genomic_DNA"/>
</dbReference>
<keyword evidence="2" id="KW-0378">Hydrolase</keyword>
<dbReference type="Gene3D" id="2.40.100.10">
    <property type="entry name" value="Cyclophilin-like"/>
    <property type="match status" value="1"/>
</dbReference>
<dbReference type="InterPro" id="IPR052708">
    <property type="entry name" value="PxpC"/>
</dbReference>
<dbReference type="PANTHER" id="PTHR43309:SF3">
    <property type="entry name" value="5-OXOPROLINASE SUBUNIT C"/>
    <property type="match status" value="1"/>
</dbReference>
<dbReference type="GO" id="GO:0016740">
    <property type="term" value="F:transferase activity"/>
    <property type="evidence" value="ECO:0007669"/>
    <property type="project" value="UniProtKB-KW"/>
</dbReference>
<keyword evidence="1" id="KW-0547">Nucleotide-binding</keyword>
<dbReference type="NCBIfam" id="TIGR00724">
    <property type="entry name" value="urea_amlyse_rel"/>
    <property type="match status" value="1"/>
</dbReference>
<dbReference type="InterPro" id="IPR029000">
    <property type="entry name" value="Cyclophilin-like_dom_sf"/>
</dbReference>
<gene>
    <name evidence="5" type="ORF">FVP77_15065</name>
</gene>
<keyword evidence="3" id="KW-0067">ATP-binding</keyword>
<dbReference type="GO" id="GO:0016787">
    <property type="term" value="F:hydrolase activity"/>
    <property type="evidence" value="ECO:0007669"/>
    <property type="project" value="UniProtKB-KW"/>
</dbReference>
<comment type="caution">
    <text evidence="5">The sequence shown here is derived from an EMBL/GenBank/DDBJ whole genome shotgun (WGS) entry which is preliminary data.</text>
</comment>
<dbReference type="InterPro" id="IPR003778">
    <property type="entry name" value="CT_A_B"/>
</dbReference>
<protein>
    <submittedName>
        <fullName evidence="5">Biotin-dependent carboxyltransferase family protein</fullName>
    </submittedName>
</protein>
<dbReference type="SMART" id="SM00797">
    <property type="entry name" value="AHS2"/>
    <property type="match status" value="1"/>
</dbReference>
<keyword evidence="5" id="KW-0808">Transferase</keyword>
<proteinExistence type="predicted"/>
<evidence type="ECO:0000259" key="4">
    <source>
        <dbReference type="SMART" id="SM00797"/>
    </source>
</evidence>
<dbReference type="Pfam" id="PF02626">
    <property type="entry name" value="CT_A_B"/>
    <property type="match status" value="1"/>
</dbReference>
<dbReference type="GO" id="GO:0005524">
    <property type="term" value="F:ATP binding"/>
    <property type="evidence" value="ECO:0007669"/>
    <property type="project" value="UniProtKB-KW"/>
</dbReference>
<evidence type="ECO:0000313" key="6">
    <source>
        <dbReference type="Proteomes" id="UP000321034"/>
    </source>
</evidence>
<feature type="domain" description="Carboxyltransferase" evidence="4">
    <location>
        <begin position="24"/>
        <end position="289"/>
    </location>
</feature>
<evidence type="ECO:0000256" key="1">
    <source>
        <dbReference type="ARBA" id="ARBA00022741"/>
    </source>
</evidence>
<dbReference type="Proteomes" id="UP000321034">
    <property type="component" value="Unassembled WGS sequence"/>
</dbReference>
<sequence length="289" mass="29146">MSLRVLAPGLFATVQDLGREGRAALGIARSGALDRGALGLANRLVGNPQGAAAIEVAVGGFGAVAECDLWVAVAGAGGEVRLGGRAVDSHAAVRWPAGEELRVDSFVTGVRAYIAVRGGIDAPLVAGSRSTDTLAGLGGAPLRAGDVLTVGPEPTDAVPSIDVVPWRAHAAGPIEVRLAPGPRADWFAASALALLFEGTWAVGGAADRVGLRLDGPALERVREGELPSEGMVPGALQVPPSGRPTILLADGPVTGGYPVIAVVTDASLDALGQARPGDGLRFSHARLIE</sequence>
<dbReference type="RefSeq" id="WP_147895371.1">
    <property type="nucleotide sequence ID" value="NZ_BAAANR010000001.1"/>
</dbReference>
<reference evidence="5 6" key="1">
    <citation type="submission" date="2019-08" db="EMBL/GenBank/DDBJ databases">
        <authorList>
            <person name="Dong K."/>
        </authorList>
    </citation>
    <scope>NUCLEOTIDE SEQUENCE [LARGE SCALE GENOMIC DNA]</scope>
    <source>
        <strain evidence="5 6">JCM14558</strain>
    </source>
</reference>
<name>A0A5C8HVQ6_9MICO</name>
<evidence type="ECO:0000256" key="2">
    <source>
        <dbReference type="ARBA" id="ARBA00022801"/>
    </source>
</evidence>
<evidence type="ECO:0000313" key="5">
    <source>
        <dbReference type="EMBL" id="TXK10173.1"/>
    </source>
</evidence>
<evidence type="ECO:0000256" key="3">
    <source>
        <dbReference type="ARBA" id="ARBA00022840"/>
    </source>
</evidence>
<dbReference type="PANTHER" id="PTHR43309">
    <property type="entry name" value="5-OXOPROLINASE SUBUNIT C"/>
    <property type="match status" value="1"/>
</dbReference>
<dbReference type="AlphaFoldDB" id="A0A5C8HVQ6"/>
<accession>A0A5C8HVQ6</accession>
<dbReference type="SUPFAM" id="SSF50891">
    <property type="entry name" value="Cyclophilin-like"/>
    <property type="match status" value="1"/>
</dbReference>